<dbReference type="InterPro" id="IPR001965">
    <property type="entry name" value="Znf_PHD"/>
</dbReference>
<dbReference type="SUPFAM" id="SSF57903">
    <property type="entry name" value="FYVE/PHD zinc finger"/>
    <property type="match status" value="1"/>
</dbReference>
<dbReference type="PROSITE" id="PS50016">
    <property type="entry name" value="ZF_PHD_2"/>
    <property type="match status" value="1"/>
</dbReference>
<dbReference type="PANTHER" id="PTHR47526">
    <property type="entry name" value="ATP-DEPENDENT DNA HELICASE"/>
    <property type="match status" value="1"/>
</dbReference>
<dbReference type="InterPro" id="IPR013083">
    <property type="entry name" value="Znf_RING/FYVE/PHD"/>
</dbReference>
<proteinExistence type="predicted"/>
<dbReference type="PANTHER" id="PTHR47526:SF4">
    <property type="entry name" value="SWIM-TYPE DOMAIN-CONTAINING PROTEIN"/>
    <property type="match status" value="1"/>
</dbReference>
<evidence type="ECO:0000313" key="8">
    <source>
        <dbReference type="EMBL" id="WAR11748.1"/>
    </source>
</evidence>
<feature type="compositionally biased region" description="Basic residues" evidence="5">
    <location>
        <begin position="1"/>
        <end position="16"/>
    </location>
</feature>
<dbReference type="SUPFAM" id="SSF52980">
    <property type="entry name" value="Restriction endonuclease-like"/>
    <property type="match status" value="1"/>
</dbReference>
<dbReference type="Gene3D" id="3.30.40.10">
    <property type="entry name" value="Zinc/RING finger domain, C3HC4 (zinc finger)"/>
    <property type="match status" value="1"/>
</dbReference>
<dbReference type="PROSITE" id="PS01359">
    <property type="entry name" value="ZF_PHD_1"/>
    <property type="match status" value="1"/>
</dbReference>
<dbReference type="InterPro" id="IPR011335">
    <property type="entry name" value="Restrct_endonuc-II-like"/>
</dbReference>
<dbReference type="EMBL" id="CP111019">
    <property type="protein sequence ID" value="WAR11748.1"/>
    <property type="molecule type" value="Genomic_DNA"/>
</dbReference>
<dbReference type="InterPro" id="IPR019787">
    <property type="entry name" value="Znf_PHD-finger"/>
</dbReference>
<organism evidence="8 9">
    <name type="scientific">Mya arenaria</name>
    <name type="common">Soft-shell clam</name>
    <dbReference type="NCBI Taxonomy" id="6604"/>
    <lineage>
        <taxon>Eukaryota</taxon>
        <taxon>Metazoa</taxon>
        <taxon>Spiralia</taxon>
        <taxon>Lophotrochozoa</taxon>
        <taxon>Mollusca</taxon>
        <taxon>Bivalvia</taxon>
        <taxon>Autobranchia</taxon>
        <taxon>Heteroconchia</taxon>
        <taxon>Euheterodonta</taxon>
        <taxon>Imparidentia</taxon>
        <taxon>Neoheterodontei</taxon>
        <taxon>Myida</taxon>
        <taxon>Myoidea</taxon>
        <taxon>Myidae</taxon>
        <taxon>Mya</taxon>
    </lineage>
</organism>
<sequence length="629" mass="71296">MATIKRKPVLSSKKKSNSNVSGNSIECEDVLLYRDGLDALEKNRYVDKLTVIHGQDPYDIVLWSTDENVLPAVTYIDIINYLIFNPSPYTREELRCYKGLDAYNQFVSGFVSDVGSCIINDKSVVTAKVLHSQRLNEKPLRPWIIAEIDGPIIAGHCTCMAGLGETCTHVASLLFCIEAVIKLRESRTVTEVPAYWKLPRTFNHVSYAQLNEIDFTSAATLKRKFDTSVDISQESATQPQLNTRKMKNPPSADRVQAFFQNLAQSKSNPAILSLLPEFSDNYVPEILQCELPKILTELREESAYDLEYNELLAKCSDLEVSVSPAQATHVEAITRDQSTNRLWYRFRSGRMTASRMKAVCHTDPCKPALSLVSNICYPEGNKISVITTKWGCTHEKKAIEAFTAQISKQHQNVRIRPSGFIISSEHPHIGASPDAMMSCDCCGTSTVEVKCPFCAKDCLVKDVVDKNFCLQKDQDGKMCLSNSHQYYYQVQTQLGVCKLERAFFVVWTLQDLHIEEVLFDDKFWGEICAKSLHIFKTAILPELVGKFYTKGCVEGNRKKSSSEDSPQTELFCYCRDVEYGEMVACDSNECRYEWFHFNCVGVKSVPKGQWFCPDCRKLRNLKRKKTKHT</sequence>
<keyword evidence="3" id="KW-0862">Zinc</keyword>
<accession>A0ABY7EP38</accession>
<keyword evidence="9" id="KW-1185">Reference proteome</keyword>
<dbReference type="InterPro" id="IPR007527">
    <property type="entry name" value="Znf_SWIM"/>
</dbReference>
<evidence type="ECO:0000256" key="5">
    <source>
        <dbReference type="SAM" id="MobiDB-lite"/>
    </source>
</evidence>
<reference evidence="8" key="1">
    <citation type="submission" date="2022-11" db="EMBL/GenBank/DDBJ databases">
        <title>Centuries of genome instability and evolution in soft-shell clam transmissible cancer (bioRxiv).</title>
        <authorList>
            <person name="Hart S.F.M."/>
            <person name="Yonemitsu M.A."/>
            <person name="Giersch R.M."/>
            <person name="Beal B.F."/>
            <person name="Arriagada G."/>
            <person name="Davis B.W."/>
            <person name="Ostrander E.A."/>
            <person name="Goff S.P."/>
            <person name="Metzger M.J."/>
        </authorList>
    </citation>
    <scope>NUCLEOTIDE SEQUENCE</scope>
    <source>
        <strain evidence="8">MELC-2E11</strain>
        <tissue evidence="8">Siphon/mantle</tissue>
    </source>
</reference>
<keyword evidence="2 4" id="KW-0863">Zinc-finger</keyword>
<dbReference type="Proteomes" id="UP001164746">
    <property type="component" value="Chromosome 8"/>
</dbReference>
<dbReference type="InterPro" id="IPR011604">
    <property type="entry name" value="PDDEXK-like_dom_sf"/>
</dbReference>
<dbReference type="Gene3D" id="3.90.320.10">
    <property type="match status" value="1"/>
</dbReference>
<name>A0ABY7EP38_MYAAR</name>
<dbReference type="CDD" id="cd22343">
    <property type="entry name" value="PDDEXK_lambda_exonuclease-like"/>
    <property type="match status" value="1"/>
</dbReference>
<evidence type="ECO:0000256" key="4">
    <source>
        <dbReference type="PROSITE-ProRule" id="PRU00325"/>
    </source>
</evidence>
<dbReference type="InterPro" id="IPR019786">
    <property type="entry name" value="Zinc_finger_PHD-type_CS"/>
</dbReference>
<dbReference type="Pfam" id="PF09588">
    <property type="entry name" value="YqaJ"/>
    <property type="match status" value="1"/>
</dbReference>
<gene>
    <name evidence="8" type="ORF">MAR_025928</name>
</gene>
<dbReference type="InterPro" id="IPR019080">
    <property type="entry name" value="YqaJ_viral_recombinase"/>
</dbReference>
<feature type="region of interest" description="Disordered" evidence="5">
    <location>
        <begin position="1"/>
        <end position="22"/>
    </location>
</feature>
<evidence type="ECO:0000313" key="9">
    <source>
        <dbReference type="Proteomes" id="UP001164746"/>
    </source>
</evidence>
<evidence type="ECO:0000256" key="2">
    <source>
        <dbReference type="ARBA" id="ARBA00022771"/>
    </source>
</evidence>
<dbReference type="PROSITE" id="PS50966">
    <property type="entry name" value="ZF_SWIM"/>
    <property type="match status" value="1"/>
</dbReference>
<dbReference type="InterPro" id="IPR011011">
    <property type="entry name" value="Znf_FYVE_PHD"/>
</dbReference>
<feature type="domain" description="PHD-type" evidence="6">
    <location>
        <begin position="569"/>
        <end position="618"/>
    </location>
</feature>
<protein>
    <submittedName>
        <fullName evidence="8">YNG2-like protein</fullName>
    </submittedName>
</protein>
<keyword evidence="1" id="KW-0479">Metal-binding</keyword>
<evidence type="ECO:0000259" key="7">
    <source>
        <dbReference type="PROSITE" id="PS50966"/>
    </source>
</evidence>
<feature type="domain" description="SWIM-type" evidence="7">
    <location>
        <begin position="142"/>
        <end position="178"/>
    </location>
</feature>
<evidence type="ECO:0000259" key="6">
    <source>
        <dbReference type="PROSITE" id="PS50016"/>
    </source>
</evidence>
<evidence type="ECO:0000256" key="3">
    <source>
        <dbReference type="ARBA" id="ARBA00022833"/>
    </source>
</evidence>
<dbReference type="SMART" id="SM00249">
    <property type="entry name" value="PHD"/>
    <property type="match status" value="1"/>
</dbReference>
<evidence type="ECO:0000256" key="1">
    <source>
        <dbReference type="ARBA" id="ARBA00022723"/>
    </source>
</evidence>